<accession>A0A8S5NZI4</accession>
<sequence length="32" mass="4077">MISKYYYVKCFETLKPIYLNSREKFQAEWLRK</sequence>
<protein>
    <submittedName>
        <fullName evidence="1">Uncharacterized protein</fullName>
    </submittedName>
</protein>
<dbReference type="EMBL" id="BK015299">
    <property type="protein sequence ID" value="DAE00130.1"/>
    <property type="molecule type" value="Genomic_DNA"/>
</dbReference>
<proteinExistence type="predicted"/>
<evidence type="ECO:0000313" key="1">
    <source>
        <dbReference type="EMBL" id="DAE00130.1"/>
    </source>
</evidence>
<name>A0A8S5NZI4_9CAUD</name>
<organism evidence="1">
    <name type="scientific">Siphoviridae sp. ctTBR23</name>
    <dbReference type="NCBI Taxonomy" id="2825515"/>
    <lineage>
        <taxon>Viruses</taxon>
        <taxon>Duplodnaviria</taxon>
        <taxon>Heunggongvirae</taxon>
        <taxon>Uroviricota</taxon>
        <taxon>Caudoviricetes</taxon>
    </lineage>
</organism>
<reference evidence="1" key="1">
    <citation type="journal article" date="2021" name="Proc. Natl. Acad. Sci. U.S.A.">
        <title>A Catalog of Tens of Thousands of Viruses from Human Metagenomes Reveals Hidden Associations with Chronic Diseases.</title>
        <authorList>
            <person name="Tisza M.J."/>
            <person name="Buck C.B."/>
        </authorList>
    </citation>
    <scope>NUCLEOTIDE SEQUENCE</scope>
    <source>
        <strain evidence="1">CtTBR23</strain>
    </source>
</reference>